<dbReference type="EMBL" id="CAJVPM010000054">
    <property type="protein sequence ID" value="CAG8435154.1"/>
    <property type="molecule type" value="Genomic_DNA"/>
</dbReference>
<evidence type="ECO:0000313" key="1">
    <source>
        <dbReference type="EMBL" id="CAG8435154.1"/>
    </source>
</evidence>
<accession>A0ACA9JU32</accession>
<name>A0ACA9JU32_9GLOM</name>
<gene>
    <name evidence="1" type="ORF">SCALOS_LOCUS161</name>
</gene>
<sequence length="1070" mass="124241">MDEDGFLPTVHFRSKNSHTELPEYTSNRRSRPYSSDWQQKRKNQLYGNYPKWNKKNNNQDEEQNDDIQEYERPAKRLSLSNSTASKWSQYRKNAEDNDIGNSNLSDNNLKGQFQRSFSSFITKKFIPHNLDEYDTLSKLGDQRSFQRSLANSLLETRSVENLNPTSSIMERNTLKNVVTRKKSDLMTKIAGPIEFLPTYHNDIRALAARPELAKFDDITLNNVIKRYREKNASGSKPFEPPKAIEISKEEWDIMMRTLELSEEFSRNTIKVLKQWQDIKVKIPFTVGKIVELDLNKKVATIADYTGKIQIIIHEKVHRVHGRQFQIGTIIVLKNVAILRSIENTYLNVTVANIYLILEAERSNNLDSILPDEVLTIDLTKEPNEDVNTNINQIDITNNSDKNKNEGNSEVNESTRDNESQMKVISISNKDPENNSFMISNMEDPEDISWMLDDLEEVFEPEQLLSKSGQFVGITQEVVDEYTFTQYLGYHEAKRQLRKHWSTWVTEKDIATLASYGLNHLRIPIGYWALDKIPEEPFVKGAFQYLVKAVIWAKKYNLNVVLDLHGAPGSQNGFDNSGRRGPIGWQTSSPDNIPRTIKAIKIMIESWGGNQFNITQKFYKDSYKVIRHVNSDILIIYHTAFLPLNTWQNFLSSSEFDRVALDTHSYDVFDYSLLAQNQEQRLNFACSNKADITSNQGIWTLIGEWSLAITDCTKWLNGFGRGARYDGTYEADHGPICPSCTCKGEGDYSKWTDDYKNYLKQFASAQMDAYETGIGWIFWNFKAENSPHWDFMLGIQQGWIPLNKMEIDNNKSNVYTTSKDEQNEKLVPKFWIDKYKKEASKNWDLFYKRNTTNFFKNRNWIGREFSELSVENDPKLEQKIILELGCGVGNFVFPVLKSNPNFFIYACDFSKRAIEFVKNHEQYDNLRCHAFVCDLTTDNLKDHIPSRNVDVVSLIFVLSAIPPESHYNVIRNISEVTKKGSIICFRDYAKNDEAEIRFSNITAQHKLQENFYVRQDGTMSYFFTIEYLKQIFEQNGFFELVDGDYVARETINRAKNLCVDRKFLQARFKRL</sequence>
<comment type="caution">
    <text evidence="1">The sequence shown here is derived from an EMBL/GenBank/DDBJ whole genome shotgun (WGS) entry which is preliminary data.</text>
</comment>
<organism evidence="1 2">
    <name type="scientific">Scutellospora calospora</name>
    <dbReference type="NCBI Taxonomy" id="85575"/>
    <lineage>
        <taxon>Eukaryota</taxon>
        <taxon>Fungi</taxon>
        <taxon>Fungi incertae sedis</taxon>
        <taxon>Mucoromycota</taxon>
        <taxon>Glomeromycotina</taxon>
        <taxon>Glomeromycetes</taxon>
        <taxon>Diversisporales</taxon>
        <taxon>Gigasporaceae</taxon>
        <taxon>Scutellospora</taxon>
    </lineage>
</organism>
<proteinExistence type="predicted"/>
<protein>
    <submittedName>
        <fullName evidence="1">979_t:CDS:1</fullName>
    </submittedName>
</protein>
<dbReference type="Proteomes" id="UP000789860">
    <property type="component" value="Unassembled WGS sequence"/>
</dbReference>
<reference evidence="1" key="1">
    <citation type="submission" date="2021-06" db="EMBL/GenBank/DDBJ databases">
        <authorList>
            <person name="Kallberg Y."/>
            <person name="Tangrot J."/>
            <person name="Rosling A."/>
        </authorList>
    </citation>
    <scope>NUCLEOTIDE SEQUENCE</scope>
    <source>
        <strain evidence="1">AU212A</strain>
    </source>
</reference>
<evidence type="ECO:0000313" key="2">
    <source>
        <dbReference type="Proteomes" id="UP000789860"/>
    </source>
</evidence>
<keyword evidence="2" id="KW-1185">Reference proteome</keyword>